<dbReference type="EMBL" id="CAJOBI010174774">
    <property type="protein sequence ID" value="CAF4903163.1"/>
    <property type="molecule type" value="Genomic_DNA"/>
</dbReference>
<reference evidence="3" key="1">
    <citation type="submission" date="2021-02" db="EMBL/GenBank/DDBJ databases">
        <authorList>
            <person name="Nowell W R."/>
        </authorList>
    </citation>
    <scope>NUCLEOTIDE SEQUENCE</scope>
</reference>
<sequence>MLVANKVDKTNERVVTREMGENLAKEYEIPYVETSAKTGLNIEFCFKA</sequence>
<dbReference type="Pfam" id="PF00071">
    <property type="entry name" value="Ras"/>
    <property type="match status" value="1"/>
</dbReference>
<dbReference type="GO" id="GO:0005525">
    <property type="term" value="F:GTP binding"/>
    <property type="evidence" value="ECO:0007669"/>
    <property type="project" value="UniProtKB-KW"/>
</dbReference>
<evidence type="ECO:0000313" key="3">
    <source>
        <dbReference type="EMBL" id="CAF4903163.1"/>
    </source>
</evidence>
<dbReference type="PROSITE" id="PS51419">
    <property type="entry name" value="RAB"/>
    <property type="match status" value="1"/>
</dbReference>
<accession>A0A8S3CEW1</accession>
<dbReference type="SUPFAM" id="SSF52540">
    <property type="entry name" value="P-loop containing nucleoside triphosphate hydrolases"/>
    <property type="match status" value="1"/>
</dbReference>
<dbReference type="InterPro" id="IPR001806">
    <property type="entry name" value="Small_GTPase"/>
</dbReference>
<dbReference type="Gene3D" id="3.40.50.300">
    <property type="entry name" value="P-loop containing nucleotide triphosphate hydrolases"/>
    <property type="match status" value="1"/>
</dbReference>
<evidence type="ECO:0000256" key="2">
    <source>
        <dbReference type="ARBA" id="ARBA00023134"/>
    </source>
</evidence>
<name>A0A8S3CEW1_9BILA</name>
<feature type="non-terminal residue" evidence="3">
    <location>
        <position position="48"/>
    </location>
</feature>
<dbReference type="InterPro" id="IPR050227">
    <property type="entry name" value="Rab"/>
</dbReference>
<evidence type="ECO:0000313" key="4">
    <source>
        <dbReference type="Proteomes" id="UP000676336"/>
    </source>
</evidence>
<protein>
    <submittedName>
        <fullName evidence="3">Uncharacterized protein</fullName>
    </submittedName>
</protein>
<dbReference type="Proteomes" id="UP000676336">
    <property type="component" value="Unassembled WGS sequence"/>
</dbReference>
<keyword evidence="1" id="KW-0547">Nucleotide-binding</keyword>
<dbReference type="GO" id="GO:0003924">
    <property type="term" value="F:GTPase activity"/>
    <property type="evidence" value="ECO:0007669"/>
    <property type="project" value="InterPro"/>
</dbReference>
<keyword evidence="2" id="KW-0342">GTP-binding</keyword>
<gene>
    <name evidence="3" type="ORF">SMN809_LOCUS51851</name>
</gene>
<proteinExistence type="predicted"/>
<dbReference type="PANTHER" id="PTHR47977">
    <property type="entry name" value="RAS-RELATED PROTEIN RAB"/>
    <property type="match status" value="1"/>
</dbReference>
<evidence type="ECO:0000256" key="1">
    <source>
        <dbReference type="ARBA" id="ARBA00022741"/>
    </source>
</evidence>
<organism evidence="3 4">
    <name type="scientific">Rotaria magnacalcarata</name>
    <dbReference type="NCBI Taxonomy" id="392030"/>
    <lineage>
        <taxon>Eukaryota</taxon>
        <taxon>Metazoa</taxon>
        <taxon>Spiralia</taxon>
        <taxon>Gnathifera</taxon>
        <taxon>Rotifera</taxon>
        <taxon>Eurotatoria</taxon>
        <taxon>Bdelloidea</taxon>
        <taxon>Philodinida</taxon>
        <taxon>Philodinidae</taxon>
        <taxon>Rotaria</taxon>
    </lineage>
</organism>
<comment type="caution">
    <text evidence="3">The sequence shown here is derived from an EMBL/GenBank/DDBJ whole genome shotgun (WGS) entry which is preliminary data.</text>
</comment>
<dbReference type="InterPro" id="IPR027417">
    <property type="entry name" value="P-loop_NTPase"/>
</dbReference>
<dbReference type="AlphaFoldDB" id="A0A8S3CEW1"/>